<dbReference type="Gene3D" id="1.10.340.70">
    <property type="match status" value="1"/>
</dbReference>
<dbReference type="STRING" id="230819.A0A5C3KIX4"/>
<protein>
    <recommendedName>
        <fullName evidence="3">Integrase zinc-binding domain-containing protein</fullName>
    </recommendedName>
</protein>
<feature type="non-terminal residue" evidence="1">
    <location>
        <position position="132"/>
    </location>
</feature>
<organism evidence="1 2">
    <name type="scientific">Coprinopsis marcescibilis</name>
    <name type="common">Agaric fungus</name>
    <name type="synonym">Psathyrella marcescibilis</name>
    <dbReference type="NCBI Taxonomy" id="230819"/>
    <lineage>
        <taxon>Eukaryota</taxon>
        <taxon>Fungi</taxon>
        <taxon>Dikarya</taxon>
        <taxon>Basidiomycota</taxon>
        <taxon>Agaricomycotina</taxon>
        <taxon>Agaricomycetes</taxon>
        <taxon>Agaricomycetidae</taxon>
        <taxon>Agaricales</taxon>
        <taxon>Agaricineae</taxon>
        <taxon>Psathyrellaceae</taxon>
        <taxon>Coprinopsis</taxon>
    </lineage>
</organism>
<gene>
    <name evidence="1" type="ORF">FA15DRAFT_600108</name>
</gene>
<dbReference type="AlphaFoldDB" id="A0A5C3KIX4"/>
<keyword evidence="2" id="KW-1185">Reference proteome</keyword>
<reference evidence="1 2" key="1">
    <citation type="journal article" date="2019" name="Nat. Ecol. Evol.">
        <title>Megaphylogeny resolves global patterns of mushroom evolution.</title>
        <authorList>
            <person name="Varga T."/>
            <person name="Krizsan K."/>
            <person name="Foldi C."/>
            <person name="Dima B."/>
            <person name="Sanchez-Garcia M."/>
            <person name="Sanchez-Ramirez S."/>
            <person name="Szollosi G.J."/>
            <person name="Szarkandi J.G."/>
            <person name="Papp V."/>
            <person name="Albert L."/>
            <person name="Andreopoulos W."/>
            <person name="Angelini C."/>
            <person name="Antonin V."/>
            <person name="Barry K.W."/>
            <person name="Bougher N.L."/>
            <person name="Buchanan P."/>
            <person name="Buyck B."/>
            <person name="Bense V."/>
            <person name="Catcheside P."/>
            <person name="Chovatia M."/>
            <person name="Cooper J."/>
            <person name="Damon W."/>
            <person name="Desjardin D."/>
            <person name="Finy P."/>
            <person name="Geml J."/>
            <person name="Haridas S."/>
            <person name="Hughes K."/>
            <person name="Justo A."/>
            <person name="Karasinski D."/>
            <person name="Kautmanova I."/>
            <person name="Kiss B."/>
            <person name="Kocsube S."/>
            <person name="Kotiranta H."/>
            <person name="LaButti K.M."/>
            <person name="Lechner B.E."/>
            <person name="Liimatainen K."/>
            <person name="Lipzen A."/>
            <person name="Lukacs Z."/>
            <person name="Mihaltcheva S."/>
            <person name="Morgado L.N."/>
            <person name="Niskanen T."/>
            <person name="Noordeloos M.E."/>
            <person name="Ohm R.A."/>
            <person name="Ortiz-Santana B."/>
            <person name="Ovrebo C."/>
            <person name="Racz N."/>
            <person name="Riley R."/>
            <person name="Savchenko A."/>
            <person name="Shiryaev A."/>
            <person name="Soop K."/>
            <person name="Spirin V."/>
            <person name="Szebenyi C."/>
            <person name="Tomsovsky M."/>
            <person name="Tulloss R.E."/>
            <person name="Uehling J."/>
            <person name="Grigoriev I.V."/>
            <person name="Vagvolgyi C."/>
            <person name="Papp T."/>
            <person name="Martin F.M."/>
            <person name="Miettinen O."/>
            <person name="Hibbett D.S."/>
            <person name="Nagy L.G."/>
        </authorList>
    </citation>
    <scope>NUCLEOTIDE SEQUENCE [LARGE SCALE GENOMIC DNA]</scope>
    <source>
        <strain evidence="1 2">CBS 121175</strain>
    </source>
</reference>
<sequence>MERLTIKIPAQTQQVLEGASSAESNISKSVSLRATGDLPFGMDIPQLVKDKYTHLPFFKSIVQNPKHYKNFEYTNSLMYMKHEDGQKVLAIPTCMHKGRNVRQLIIAGAHTLLAHLGTRKTLDYLCDHVWWK</sequence>
<proteinExistence type="predicted"/>
<dbReference type="Proteomes" id="UP000307440">
    <property type="component" value="Unassembled WGS sequence"/>
</dbReference>
<accession>A0A5C3KIX4</accession>
<evidence type="ECO:0008006" key="3">
    <source>
        <dbReference type="Google" id="ProtNLM"/>
    </source>
</evidence>
<evidence type="ECO:0000313" key="1">
    <source>
        <dbReference type="EMBL" id="TFK20219.1"/>
    </source>
</evidence>
<dbReference type="EMBL" id="ML210308">
    <property type="protein sequence ID" value="TFK20219.1"/>
    <property type="molecule type" value="Genomic_DNA"/>
</dbReference>
<dbReference type="OrthoDB" id="3249394at2759"/>
<evidence type="ECO:0000313" key="2">
    <source>
        <dbReference type="Proteomes" id="UP000307440"/>
    </source>
</evidence>
<name>A0A5C3KIX4_COPMA</name>